<feature type="region of interest" description="Disordered" evidence="1">
    <location>
        <begin position="58"/>
        <end position="88"/>
    </location>
</feature>
<evidence type="ECO:0000256" key="1">
    <source>
        <dbReference type="SAM" id="MobiDB-lite"/>
    </source>
</evidence>
<dbReference type="Proteomes" id="UP000245119">
    <property type="component" value="Linkage Group LG8"/>
</dbReference>
<feature type="compositionally biased region" description="Polar residues" evidence="1">
    <location>
        <begin position="326"/>
        <end position="341"/>
    </location>
</feature>
<name>A0A2T7NXD6_POMCA</name>
<dbReference type="AlphaFoldDB" id="A0A2T7NXD6"/>
<comment type="caution">
    <text evidence="2">The sequence shown here is derived from an EMBL/GenBank/DDBJ whole genome shotgun (WGS) entry which is preliminary data.</text>
</comment>
<evidence type="ECO:0000313" key="3">
    <source>
        <dbReference type="Proteomes" id="UP000245119"/>
    </source>
</evidence>
<dbReference type="EMBL" id="PZQS01000008">
    <property type="protein sequence ID" value="PVD25837.1"/>
    <property type="molecule type" value="Genomic_DNA"/>
</dbReference>
<gene>
    <name evidence="2" type="ORF">C0Q70_13500</name>
</gene>
<protein>
    <submittedName>
        <fullName evidence="2">Uncharacterized protein</fullName>
    </submittedName>
</protein>
<sequence length="374" mass="42225">MWRYSPDVRRSQNRASCHSVMYPASLGSSHGHNPLHCLAPLCPSRSNLGCRRAVGNIHTDNKQGWSKGRGKHAPRKGNTSRLPPPLSCPHMEDGVQEKERESWQTQRVTEVCACRRRVQGALTFHRRPLMEHQHHPRNLVDGWGGGRNARRKIKQTTTVACWSLSCDPPVIRLDMADRSLQTTDTWTPSPSTLGPNGPRLHPSRARLPFCSLFLCPWFLHTATTGKDQVTIPAECKEDARTTLLHIPVRLTCLACRCGFHRRKPIKSLVWVLKTQEMFTRPERARVERAQQVAVSDIPSATGAGLTSADTLQHRTWHDMQRLISHTTITKQPHPPHTSSKQFAARPRHNKSRLTTASSRLAWPHPTIALWSGRS</sequence>
<keyword evidence="3" id="KW-1185">Reference proteome</keyword>
<organism evidence="2 3">
    <name type="scientific">Pomacea canaliculata</name>
    <name type="common">Golden apple snail</name>
    <dbReference type="NCBI Taxonomy" id="400727"/>
    <lineage>
        <taxon>Eukaryota</taxon>
        <taxon>Metazoa</taxon>
        <taxon>Spiralia</taxon>
        <taxon>Lophotrochozoa</taxon>
        <taxon>Mollusca</taxon>
        <taxon>Gastropoda</taxon>
        <taxon>Caenogastropoda</taxon>
        <taxon>Architaenioglossa</taxon>
        <taxon>Ampullarioidea</taxon>
        <taxon>Ampullariidae</taxon>
        <taxon>Pomacea</taxon>
    </lineage>
</organism>
<accession>A0A2T7NXD6</accession>
<proteinExistence type="predicted"/>
<feature type="region of interest" description="Disordered" evidence="1">
    <location>
        <begin position="326"/>
        <end position="358"/>
    </location>
</feature>
<evidence type="ECO:0000313" key="2">
    <source>
        <dbReference type="EMBL" id="PVD25837.1"/>
    </source>
</evidence>
<reference evidence="2 3" key="1">
    <citation type="submission" date="2018-04" db="EMBL/GenBank/DDBJ databases">
        <title>The genome of golden apple snail Pomacea canaliculata provides insight into stress tolerance and invasive adaptation.</title>
        <authorList>
            <person name="Liu C."/>
            <person name="Liu B."/>
            <person name="Ren Y."/>
            <person name="Zhang Y."/>
            <person name="Wang H."/>
            <person name="Li S."/>
            <person name="Jiang F."/>
            <person name="Yin L."/>
            <person name="Zhang G."/>
            <person name="Qian W."/>
            <person name="Fan W."/>
        </authorList>
    </citation>
    <scope>NUCLEOTIDE SEQUENCE [LARGE SCALE GENOMIC DNA]</scope>
    <source>
        <strain evidence="2">SZHN2017</strain>
        <tissue evidence="2">Muscle</tissue>
    </source>
</reference>